<sequence>MAMIDANETQQGTQRDKVEGDQDVDMVDAHDAGTRGRTNHVAPSEGDVTLAQRASEHDIIAGATASSLNGALNRNTDGVDSAHLTTTANDGASGGIDASHGGERSPASSPPPSAVRPGDAPLFRSPSTDGGDDCYSQREDQVPPSPIHPHRLSIRDDKENASLAALPPNNSVGAAHNAVAGPSSPASSSRLSSLTPPPETSPPRERSAKRPKHASSAQLELATADGARPKSAIPPSPYFSVVRSNPNSPANPHILRIHKGVTDAPKSHVSWPKNVTPGERVAGKLNWYELQPKDVGTHRMWRVNLGHSLARDLDLDDGEGESWILESWPDDYVFTIHHSSTTSSHKDRTDPYLFGSPSTKKFRSANEFAPHLFWLMRRWQEEGLRCYCKYCNGNKLQRLVNHDLGLSRSPFPGGRSAPGSIRSGAAGSTLSSPARSIGSPAGGTPSSPRKVKAKRVQSSLIPEDYKTTVTSNGAKSAKANGIAIVGTSEPAPSHFQTGPQGPTYNGTYTNKQRDMDLGDGARYRYCELVWVRLPEPLRDLSVPHAEAEDHVPDLTCWPALISDRMVKIVSAKIAPSVPGAAPTIRNTETFVYSARLLAVFDELTLLKETSIMPWKSYEADRALTRPDLFLSPQSIAHVWDGTESHRPRLDDFKGDVRVAPTSFSLAVQIAAHLMVTFSLMDKYKLHDEHIKMDSKAVLTEEEKARVEEQLGAPHYQQMWSGAELMWSGELVRLKLDAESIIRTSASGREPAIRTSGKLAEGANLRSLFFKSSGIYRTLDNQGMLAGKVYELRPVVEEDESSSATALASSRKTGSMLKNALSMTKSFFGGSTAASASNTPSMPNGASVGPSSAKNPDEPPANPLKDLYMPPPPPGYEFHCLTDPSENVHLSMAYLAGRYHPLPSNMFRSRSDVDKAIARVPALKSYKDAMARDPVQESLTMLERQLAMAGLAPGFWSHTDVYIWCRTRHHAVIASEEKSQKEMFEFLKKNLTSEVMERVVAISKERRAARVQLSPSLGLDQDGGGNEQAQGGLDGQNKAGVQMTGVTSVQTSAVAVEFDGAT</sequence>
<evidence type="ECO:0000313" key="4">
    <source>
        <dbReference type="Proteomes" id="UP000198372"/>
    </source>
</evidence>
<dbReference type="OrthoDB" id="2535395at2759"/>
<dbReference type="STRING" id="269621.A0A238FMK6"/>
<feature type="region of interest" description="Disordered" evidence="1">
    <location>
        <begin position="410"/>
        <end position="458"/>
    </location>
</feature>
<dbReference type="GO" id="GO:0033553">
    <property type="term" value="C:rDNA heterochromatin"/>
    <property type="evidence" value="ECO:0007669"/>
    <property type="project" value="TreeGrafter"/>
</dbReference>
<organism evidence="3 4">
    <name type="scientific">Microbotryum intermedium</name>
    <dbReference type="NCBI Taxonomy" id="269621"/>
    <lineage>
        <taxon>Eukaryota</taxon>
        <taxon>Fungi</taxon>
        <taxon>Dikarya</taxon>
        <taxon>Basidiomycota</taxon>
        <taxon>Pucciniomycotina</taxon>
        <taxon>Microbotryomycetes</taxon>
        <taxon>Microbotryales</taxon>
        <taxon>Microbotryaceae</taxon>
        <taxon>Microbotryum</taxon>
    </lineage>
</organism>
<dbReference type="PANTHER" id="PTHR38046:SF1">
    <property type="entry name" value="CRYPTIC LOCI REGULATOR 2"/>
    <property type="match status" value="1"/>
</dbReference>
<dbReference type="AlphaFoldDB" id="A0A238FMK6"/>
<dbReference type="InterPro" id="IPR031915">
    <property type="entry name" value="Clr2_N"/>
</dbReference>
<keyword evidence="4" id="KW-1185">Reference proteome</keyword>
<feature type="compositionally biased region" description="Polar residues" evidence="1">
    <location>
        <begin position="79"/>
        <end position="90"/>
    </location>
</feature>
<feature type="region of interest" description="Disordered" evidence="1">
    <location>
        <begin position="1"/>
        <end position="52"/>
    </location>
</feature>
<evidence type="ECO:0000313" key="3">
    <source>
        <dbReference type="EMBL" id="SCV74395.1"/>
    </source>
</evidence>
<feature type="compositionally biased region" description="Polar residues" evidence="1">
    <location>
        <begin position="494"/>
        <end position="510"/>
    </location>
</feature>
<feature type="domain" description="Cryptic loci regulator 2 N-terminal" evidence="2">
    <location>
        <begin position="323"/>
        <end position="391"/>
    </location>
</feature>
<feature type="region of interest" description="Disordered" evidence="1">
    <location>
        <begin position="489"/>
        <end position="512"/>
    </location>
</feature>
<dbReference type="Pfam" id="PF16761">
    <property type="entry name" value="Clr2_transil"/>
    <property type="match status" value="1"/>
</dbReference>
<evidence type="ECO:0000256" key="1">
    <source>
        <dbReference type="SAM" id="MobiDB-lite"/>
    </source>
</evidence>
<feature type="region of interest" description="Disordered" evidence="1">
    <location>
        <begin position="831"/>
        <end position="865"/>
    </location>
</feature>
<dbReference type="GO" id="GO:0030466">
    <property type="term" value="P:silent mating-type cassette heterochromatin formation"/>
    <property type="evidence" value="ECO:0007669"/>
    <property type="project" value="TreeGrafter"/>
</dbReference>
<evidence type="ECO:0000259" key="2">
    <source>
        <dbReference type="Pfam" id="PF16761"/>
    </source>
</evidence>
<feature type="compositionally biased region" description="Low complexity" evidence="1">
    <location>
        <begin position="182"/>
        <end position="194"/>
    </location>
</feature>
<feature type="compositionally biased region" description="Low complexity" evidence="1">
    <location>
        <begin position="831"/>
        <end position="843"/>
    </location>
</feature>
<name>A0A238FMK6_9BASI</name>
<reference evidence="4" key="1">
    <citation type="submission" date="2016-09" db="EMBL/GenBank/DDBJ databases">
        <authorList>
            <person name="Jeantristanb JTB J.-T."/>
            <person name="Ricardo R."/>
        </authorList>
    </citation>
    <scope>NUCLEOTIDE SEQUENCE [LARGE SCALE GENOMIC DNA]</scope>
</reference>
<feature type="region of interest" description="Disordered" evidence="1">
    <location>
        <begin position="1012"/>
        <end position="1038"/>
    </location>
</feature>
<dbReference type="PANTHER" id="PTHR38046">
    <property type="entry name" value="CRYPTIC LOCI REGULATOR 2"/>
    <property type="match status" value="1"/>
</dbReference>
<dbReference type="InterPro" id="IPR038986">
    <property type="entry name" value="Clr2"/>
</dbReference>
<gene>
    <name evidence="3" type="ORF">BQ2448_6827</name>
</gene>
<dbReference type="GO" id="GO:0031934">
    <property type="term" value="C:mating-type region heterochromatin"/>
    <property type="evidence" value="ECO:0007669"/>
    <property type="project" value="TreeGrafter"/>
</dbReference>
<dbReference type="Proteomes" id="UP000198372">
    <property type="component" value="Unassembled WGS sequence"/>
</dbReference>
<protein>
    <submittedName>
        <fullName evidence="3">BQ2448_6827 protein</fullName>
    </submittedName>
</protein>
<dbReference type="GO" id="GO:0070824">
    <property type="term" value="C:SHREC complex"/>
    <property type="evidence" value="ECO:0007669"/>
    <property type="project" value="InterPro"/>
</dbReference>
<feature type="region of interest" description="Disordered" evidence="1">
    <location>
        <begin position="79"/>
        <end position="245"/>
    </location>
</feature>
<proteinExistence type="predicted"/>
<dbReference type="EMBL" id="FMSP01000020">
    <property type="protein sequence ID" value="SCV74395.1"/>
    <property type="molecule type" value="Genomic_DNA"/>
</dbReference>
<accession>A0A238FMK6</accession>